<dbReference type="Gene3D" id="2.130.10.10">
    <property type="entry name" value="YVTN repeat-like/Quinoprotein amine dehydrogenase"/>
    <property type="match status" value="4"/>
</dbReference>
<dbReference type="Pfam" id="PF07494">
    <property type="entry name" value="Reg_prop"/>
    <property type="match status" value="5"/>
</dbReference>
<dbReference type="PANTHER" id="PTHR43547:SF2">
    <property type="entry name" value="HYBRID SIGNAL TRANSDUCTION HISTIDINE KINASE C"/>
    <property type="match status" value="1"/>
</dbReference>
<gene>
    <name evidence="3" type="ORF">SAMN04487906_2157</name>
</gene>
<evidence type="ECO:0000313" key="4">
    <source>
        <dbReference type="Proteomes" id="UP000183209"/>
    </source>
</evidence>
<dbReference type="SUPFAM" id="SSF63829">
    <property type="entry name" value="Calcium-dependent phosphotriesterase"/>
    <property type="match status" value="1"/>
</dbReference>
<dbReference type="InterPro" id="IPR011110">
    <property type="entry name" value="Reg_prop"/>
</dbReference>
<keyword evidence="2" id="KW-0472">Membrane</keyword>
<dbReference type="GO" id="GO:0000155">
    <property type="term" value="F:phosphorelay sensor kinase activity"/>
    <property type="evidence" value="ECO:0007669"/>
    <property type="project" value="TreeGrafter"/>
</dbReference>
<organism evidence="3 4">
    <name type="scientific">Zhouia amylolytica</name>
    <dbReference type="NCBI Taxonomy" id="376730"/>
    <lineage>
        <taxon>Bacteria</taxon>
        <taxon>Pseudomonadati</taxon>
        <taxon>Bacteroidota</taxon>
        <taxon>Flavobacteriia</taxon>
        <taxon>Flavobacteriales</taxon>
        <taxon>Flavobacteriaceae</taxon>
        <taxon>Zhouia</taxon>
    </lineage>
</organism>
<protein>
    <submittedName>
        <fullName evidence="3">Two component regulator propeller</fullName>
    </submittedName>
</protein>
<evidence type="ECO:0000313" key="3">
    <source>
        <dbReference type="EMBL" id="SFS92869.1"/>
    </source>
</evidence>
<dbReference type="InterPro" id="IPR015943">
    <property type="entry name" value="WD40/YVTN_repeat-like_dom_sf"/>
</dbReference>
<dbReference type="Proteomes" id="UP000183209">
    <property type="component" value="Unassembled WGS sequence"/>
</dbReference>
<reference evidence="3 4" key="1">
    <citation type="submission" date="2016-10" db="EMBL/GenBank/DDBJ databases">
        <authorList>
            <person name="de Groot N.N."/>
        </authorList>
    </citation>
    <scope>NUCLEOTIDE SEQUENCE [LARGE SCALE GENOMIC DNA]</scope>
    <source>
        <strain evidence="3 4">CGMCC 1.6114</strain>
    </source>
</reference>
<dbReference type="PANTHER" id="PTHR43547">
    <property type="entry name" value="TWO-COMPONENT HISTIDINE KINASE"/>
    <property type="match status" value="1"/>
</dbReference>
<evidence type="ECO:0000256" key="1">
    <source>
        <dbReference type="ARBA" id="ARBA00022553"/>
    </source>
</evidence>
<name>A0A1I6TUF6_9FLAO</name>
<dbReference type="EMBL" id="FPAG01000006">
    <property type="protein sequence ID" value="SFS92869.1"/>
    <property type="molecule type" value="Genomic_DNA"/>
</dbReference>
<evidence type="ECO:0000256" key="2">
    <source>
        <dbReference type="SAM" id="Phobius"/>
    </source>
</evidence>
<proteinExistence type="predicted"/>
<accession>A0A1I6TUF6</accession>
<keyword evidence="2" id="KW-0812">Transmembrane</keyword>
<keyword evidence="2" id="KW-1133">Transmembrane helix</keyword>
<keyword evidence="1" id="KW-0597">Phosphoprotein</keyword>
<feature type="transmembrane region" description="Helical" evidence="2">
    <location>
        <begin position="6"/>
        <end position="24"/>
    </location>
</feature>
<dbReference type="AlphaFoldDB" id="A0A1I6TUF6"/>
<sequence length="403" mass="45940">MVLVYNLFIYIEFIFFLRVVALWFKTDIYEFFINHPMMTLNMKLLRFLPLWLFFLGCKDNTSNKISEVPPVKSSTTDHNNSLPLMFEKEATDTLSHATFNGVITEFVWQIYQDNQGHFWFGTNHNGVLYYDHKLLRQFTSQHGVGGSAVRAIIEDKEGTIWLGTSEGLTSYNGKSFTNYTVTDGLANDEVWTLAIDKSGTLWVGTVGGVSTFDGNQFETFKVDKAKVSDPKPMLSENRISDILIDLNDHIWFVTDGYGISKYDGKGFEFFTVNNGLPDNHVADLLQDHEGNIWIGTYYGGVSKYDGRKFINFTKDGLIQGIEAYNFLEDSEGNIWFSAENHGVYRYDGKQFVLFTTKDGLATNGIQSIYQDKKGQIWFSTWNGLSLYDGKNISNAALKEPWVQ</sequence>